<accession>A0A2T3A3D1</accession>
<keyword evidence="3" id="KW-0235">DNA replication</keyword>
<evidence type="ECO:0000256" key="5">
    <source>
        <dbReference type="ARBA" id="ARBA00023242"/>
    </source>
</evidence>
<dbReference type="GO" id="GO:0031261">
    <property type="term" value="C:DNA replication preinitiation complex"/>
    <property type="evidence" value="ECO:0007669"/>
    <property type="project" value="TreeGrafter"/>
</dbReference>
<dbReference type="AlphaFoldDB" id="A0A2T3A3D1"/>
<keyword evidence="9" id="KW-1185">Reference proteome</keyword>
<reference evidence="8 9" key="1">
    <citation type="journal article" date="2018" name="Mycol. Prog.">
        <title>Coniella lustricola, a new species from submerged detritus.</title>
        <authorList>
            <person name="Raudabaugh D.B."/>
            <person name="Iturriaga T."/>
            <person name="Carver A."/>
            <person name="Mondo S."/>
            <person name="Pangilinan J."/>
            <person name="Lipzen A."/>
            <person name="He G."/>
            <person name="Amirebrahimi M."/>
            <person name="Grigoriev I.V."/>
            <person name="Miller A.N."/>
        </authorList>
    </citation>
    <scope>NUCLEOTIDE SEQUENCE [LARGE SCALE GENOMIC DNA]</scope>
    <source>
        <strain evidence="8 9">B22-T-1</strain>
    </source>
</reference>
<dbReference type="GO" id="GO:0006270">
    <property type="term" value="P:DNA replication initiation"/>
    <property type="evidence" value="ECO:0007669"/>
    <property type="project" value="TreeGrafter"/>
</dbReference>
<dbReference type="GO" id="GO:0003688">
    <property type="term" value="F:DNA replication origin binding"/>
    <property type="evidence" value="ECO:0007669"/>
    <property type="project" value="TreeGrafter"/>
</dbReference>
<evidence type="ECO:0000313" key="8">
    <source>
        <dbReference type="EMBL" id="PSR82175.1"/>
    </source>
</evidence>
<comment type="subcellular location">
    <subcellularLocation>
        <location evidence="1">Nucleus</location>
    </subcellularLocation>
</comment>
<dbReference type="Proteomes" id="UP000241462">
    <property type="component" value="Unassembled WGS sequence"/>
</dbReference>
<name>A0A2T3A3D1_9PEZI</name>
<dbReference type="CDD" id="cd20704">
    <property type="entry name" value="Orc3"/>
    <property type="match status" value="1"/>
</dbReference>
<gene>
    <name evidence="8" type="ORF">BD289DRAFT_23441</name>
</gene>
<dbReference type="EMBL" id="KZ678485">
    <property type="protein sequence ID" value="PSR82175.1"/>
    <property type="molecule type" value="Genomic_DNA"/>
</dbReference>
<dbReference type="STRING" id="2025994.A0A2T3A3D1"/>
<dbReference type="PANTHER" id="PTHR12748:SF0">
    <property type="entry name" value="ORIGIN RECOGNITION COMPLEX SUBUNIT 3"/>
    <property type="match status" value="1"/>
</dbReference>
<keyword evidence="5" id="KW-0539">Nucleus</keyword>
<dbReference type="InterPro" id="IPR040855">
    <property type="entry name" value="ORC_WH_C"/>
</dbReference>
<dbReference type="InterPro" id="IPR020795">
    <property type="entry name" value="ORC3"/>
</dbReference>
<evidence type="ECO:0000256" key="3">
    <source>
        <dbReference type="ARBA" id="ARBA00022705"/>
    </source>
</evidence>
<dbReference type="OrthoDB" id="10265211at2759"/>
<feature type="domain" description="Origin recognition complex subunit 3 N-terminal" evidence="6">
    <location>
        <begin position="36"/>
        <end position="343"/>
    </location>
</feature>
<sequence>MDRDDEVIHDDHKTAFIFGEDENAERASRPIKRRKVLSCKSSAKAKKHHAGLSAEFVPLFSGVENPELVALRQRQYTTSWAAIEARIQTVLKDLNRNTLLAVAAFARDGPAEKPEKIPAALIVTGPNVASQDLLFSQLAEGLGGEVDGRFVRLRSAEAPNLKVTLKKIIRDVTKPVAGEGEEAEVALGNDGRKYLDYDLEGLHAYMTASRSKQIVVAFQDSEAFDTGLLSDLIALFNSWKDRIQFTLVFGIATSVELFESRLLKSAGQCLHGAQFDVIQMSSMLESVFKCAVAHEDCSLKLGPVFLSGLVERQQNEVAGIQAFISSLKYAYMCHFYANPLSILLSVASSPQKAHSEALRNLPSFRAHVEDAVEAGDLKHARDLLEDDDYLAEQRSKVLKSTLAWEDGLLRSLAFVEASGIAQDDYIVRYINALAGGIDLRSEDSGFLSLVKRMSAAEISSLLQRLSNVIQMGNPELGLKGWASEDPRAAQRLSDMADQIESLQARAQLTGKPLRSQYGAQSRVLRTTVIAQKVQLSQDSSNLTPEDKAFTELVDKLAEFLATTISCQAADTLLFHELWMYESKLPHKDVFIPRPGAIFERALSRPHDYLGCECCSKIVDGGNGATLPIASILYHLYQESGALVNVSDLWTAFYGLVGRHDGDEENAAEVEKKPRLPKSGHNERTALLLFYQGLADLKAMGFVKPTRRRADHVAKNKWLL</sequence>
<proteinExistence type="inferred from homology"/>
<feature type="domain" description="Origin recognition complex subunit 3 winged helix C-terminal" evidence="7">
    <location>
        <begin position="598"/>
        <end position="717"/>
    </location>
</feature>
<evidence type="ECO:0000313" key="9">
    <source>
        <dbReference type="Proteomes" id="UP000241462"/>
    </source>
</evidence>
<evidence type="ECO:0000259" key="6">
    <source>
        <dbReference type="Pfam" id="PF07034"/>
    </source>
</evidence>
<comment type="similarity">
    <text evidence="2">Belongs to the ORC3 family.</text>
</comment>
<protein>
    <submittedName>
        <fullName evidence="8">Origin recognition complex subunit</fullName>
    </submittedName>
</protein>
<dbReference type="PANTHER" id="PTHR12748">
    <property type="entry name" value="ORIGIN RECOGNITION COMPLEX SUBUNIT 3"/>
    <property type="match status" value="1"/>
</dbReference>
<evidence type="ECO:0000256" key="4">
    <source>
        <dbReference type="ARBA" id="ARBA00023125"/>
    </source>
</evidence>
<dbReference type="InterPro" id="IPR045667">
    <property type="entry name" value="ORC3_N"/>
</dbReference>
<dbReference type="Pfam" id="PF07034">
    <property type="entry name" value="ORC3_N"/>
    <property type="match status" value="1"/>
</dbReference>
<dbReference type="GO" id="GO:0005656">
    <property type="term" value="C:nuclear pre-replicative complex"/>
    <property type="evidence" value="ECO:0007669"/>
    <property type="project" value="TreeGrafter"/>
</dbReference>
<keyword evidence="4" id="KW-0238">DNA-binding</keyword>
<evidence type="ECO:0000256" key="1">
    <source>
        <dbReference type="ARBA" id="ARBA00004123"/>
    </source>
</evidence>
<dbReference type="Pfam" id="PF18137">
    <property type="entry name" value="WHD_ORC"/>
    <property type="match status" value="1"/>
</dbReference>
<dbReference type="InParanoid" id="A0A2T3A3D1"/>
<evidence type="ECO:0000259" key="7">
    <source>
        <dbReference type="Pfam" id="PF18137"/>
    </source>
</evidence>
<dbReference type="GO" id="GO:0005664">
    <property type="term" value="C:nuclear origin of replication recognition complex"/>
    <property type="evidence" value="ECO:0007669"/>
    <property type="project" value="InterPro"/>
</dbReference>
<evidence type="ECO:0000256" key="2">
    <source>
        <dbReference type="ARBA" id="ARBA00010977"/>
    </source>
</evidence>
<organism evidence="8 9">
    <name type="scientific">Coniella lustricola</name>
    <dbReference type="NCBI Taxonomy" id="2025994"/>
    <lineage>
        <taxon>Eukaryota</taxon>
        <taxon>Fungi</taxon>
        <taxon>Dikarya</taxon>
        <taxon>Ascomycota</taxon>
        <taxon>Pezizomycotina</taxon>
        <taxon>Sordariomycetes</taxon>
        <taxon>Sordariomycetidae</taxon>
        <taxon>Diaporthales</taxon>
        <taxon>Schizoparmaceae</taxon>
        <taxon>Coniella</taxon>
    </lineage>
</organism>